<feature type="compositionally biased region" description="Low complexity" evidence="1">
    <location>
        <begin position="172"/>
        <end position="183"/>
    </location>
</feature>
<dbReference type="AlphaFoldDB" id="A0AAD1XN97"/>
<gene>
    <name evidence="2" type="ORF">ECRASSUSDP1_LOCUS17267</name>
</gene>
<feature type="region of interest" description="Disordered" evidence="1">
    <location>
        <begin position="218"/>
        <end position="242"/>
    </location>
</feature>
<evidence type="ECO:0000313" key="3">
    <source>
        <dbReference type="Proteomes" id="UP001295684"/>
    </source>
</evidence>
<dbReference type="Proteomes" id="UP001295684">
    <property type="component" value="Unassembled WGS sequence"/>
</dbReference>
<feature type="compositionally biased region" description="Polar residues" evidence="1">
    <location>
        <begin position="125"/>
        <end position="160"/>
    </location>
</feature>
<keyword evidence="3" id="KW-1185">Reference proteome</keyword>
<feature type="compositionally biased region" description="Polar residues" evidence="1">
    <location>
        <begin position="218"/>
        <end position="227"/>
    </location>
</feature>
<evidence type="ECO:0000313" key="2">
    <source>
        <dbReference type="EMBL" id="CAI2375901.1"/>
    </source>
</evidence>
<feature type="compositionally biased region" description="Basic and acidic residues" evidence="1">
    <location>
        <begin position="56"/>
        <end position="74"/>
    </location>
</feature>
<reference evidence="2" key="1">
    <citation type="submission" date="2023-07" db="EMBL/GenBank/DDBJ databases">
        <authorList>
            <consortium name="AG Swart"/>
            <person name="Singh M."/>
            <person name="Singh A."/>
            <person name="Seah K."/>
            <person name="Emmerich C."/>
        </authorList>
    </citation>
    <scope>NUCLEOTIDE SEQUENCE</scope>
    <source>
        <strain evidence="2">DP1</strain>
    </source>
</reference>
<sequence length="242" mass="27878">MEVTTTPRTPRDKSIINFYDLKQVMEYSENHKKSINKQLAELEKSLKTEDQEEEFNTEKQDPDKLIAERATETQSEIRRIQDYNREETERILNMKLDPAIQNLSDELKECNASSTIFKHQEAESEQTQDYTPENLGTNKVKTPSQNSLSDLCSSPFNSPSAKGFPVARLQEPSSAYISSPSSPKTFEDKPSHSCDQEFLQGFLEELSEFSYIEQYLSQKGSNPNNKATEFRRKNAKFPLRKD</sequence>
<comment type="caution">
    <text evidence="2">The sequence shown here is derived from an EMBL/GenBank/DDBJ whole genome shotgun (WGS) entry which is preliminary data.</text>
</comment>
<proteinExistence type="predicted"/>
<accession>A0AAD1XN97</accession>
<name>A0AAD1XN97_EUPCR</name>
<evidence type="ECO:0000256" key="1">
    <source>
        <dbReference type="SAM" id="MobiDB-lite"/>
    </source>
</evidence>
<dbReference type="EMBL" id="CAMPGE010017417">
    <property type="protein sequence ID" value="CAI2375901.1"/>
    <property type="molecule type" value="Genomic_DNA"/>
</dbReference>
<organism evidence="2 3">
    <name type="scientific">Euplotes crassus</name>
    <dbReference type="NCBI Taxonomy" id="5936"/>
    <lineage>
        <taxon>Eukaryota</taxon>
        <taxon>Sar</taxon>
        <taxon>Alveolata</taxon>
        <taxon>Ciliophora</taxon>
        <taxon>Intramacronucleata</taxon>
        <taxon>Spirotrichea</taxon>
        <taxon>Hypotrichia</taxon>
        <taxon>Euplotida</taxon>
        <taxon>Euplotidae</taxon>
        <taxon>Moneuplotes</taxon>
    </lineage>
</organism>
<feature type="region of interest" description="Disordered" evidence="1">
    <location>
        <begin position="44"/>
        <end position="74"/>
    </location>
</feature>
<feature type="region of interest" description="Disordered" evidence="1">
    <location>
        <begin position="114"/>
        <end position="192"/>
    </location>
</feature>
<protein>
    <submittedName>
        <fullName evidence="2">Uncharacterized protein</fullName>
    </submittedName>
</protein>